<proteinExistence type="predicted"/>
<accession>A0A6J4P2F9</accession>
<reference evidence="1" key="1">
    <citation type="submission" date="2020-02" db="EMBL/GenBank/DDBJ databases">
        <authorList>
            <person name="Meier V. D."/>
        </authorList>
    </citation>
    <scope>NUCLEOTIDE SEQUENCE</scope>
    <source>
        <strain evidence="1">AVDCRST_MAG55</strain>
    </source>
</reference>
<dbReference type="AlphaFoldDB" id="A0A6J4P2F9"/>
<protein>
    <submittedName>
        <fullName evidence="1">Uncharacterized protein</fullName>
    </submittedName>
</protein>
<gene>
    <name evidence="1" type="ORF">AVDCRST_MAG55-889</name>
</gene>
<evidence type="ECO:0000313" key="1">
    <source>
        <dbReference type="EMBL" id="CAA9404436.1"/>
    </source>
</evidence>
<sequence length="40" mass="4598">MENPRSHRGEGFHAYFDPTSGQGLVSVLFYWSGRCSWTFS</sequence>
<name>A0A6J4P2F9_9ACTN</name>
<organism evidence="1">
    <name type="scientific">uncultured Rubrobacteraceae bacterium</name>
    <dbReference type="NCBI Taxonomy" id="349277"/>
    <lineage>
        <taxon>Bacteria</taxon>
        <taxon>Bacillati</taxon>
        <taxon>Actinomycetota</taxon>
        <taxon>Rubrobacteria</taxon>
        <taxon>Rubrobacterales</taxon>
        <taxon>Rubrobacteraceae</taxon>
        <taxon>environmental samples</taxon>
    </lineage>
</organism>
<dbReference type="EMBL" id="CADCUZ010000035">
    <property type="protein sequence ID" value="CAA9404436.1"/>
    <property type="molecule type" value="Genomic_DNA"/>
</dbReference>